<evidence type="ECO:0000313" key="9">
    <source>
        <dbReference type="Proteomes" id="UP000316213"/>
    </source>
</evidence>
<dbReference type="Pfam" id="PF00871">
    <property type="entry name" value="Acetate_kinase"/>
    <property type="match status" value="1"/>
</dbReference>
<proteinExistence type="inferred from homology"/>
<feature type="binding site" evidence="6">
    <location>
        <begin position="312"/>
        <end position="316"/>
    </location>
    <ligand>
        <name>ATP</name>
        <dbReference type="ChEBI" id="CHEBI:30616"/>
    </ligand>
</feature>
<comment type="similarity">
    <text evidence="1 6 7">Belongs to the acetokinase family.</text>
</comment>
<comment type="subcellular location">
    <subcellularLocation>
        <location evidence="6">Cytoplasm</location>
    </subcellularLocation>
</comment>
<dbReference type="InterPro" id="IPR004372">
    <property type="entry name" value="Ac/propionate_kinase"/>
</dbReference>
<dbReference type="GO" id="GO:0006085">
    <property type="term" value="P:acetyl-CoA biosynthetic process"/>
    <property type="evidence" value="ECO:0007669"/>
    <property type="project" value="UniProtKB-UniRule"/>
</dbReference>
<evidence type="ECO:0000313" key="8">
    <source>
        <dbReference type="EMBL" id="TWT93035.1"/>
    </source>
</evidence>
<evidence type="ECO:0000256" key="7">
    <source>
        <dbReference type="RuleBase" id="RU003835"/>
    </source>
</evidence>
<reference evidence="8 9" key="1">
    <citation type="submission" date="2019-02" db="EMBL/GenBank/DDBJ databases">
        <title>Deep-cultivation of Planctomycetes and their phenomic and genomic characterization uncovers novel biology.</title>
        <authorList>
            <person name="Wiegand S."/>
            <person name="Jogler M."/>
            <person name="Boedeker C."/>
            <person name="Pinto D."/>
            <person name="Vollmers J."/>
            <person name="Rivas-Marin E."/>
            <person name="Kohn T."/>
            <person name="Peeters S.H."/>
            <person name="Heuer A."/>
            <person name="Rast P."/>
            <person name="Oberbeckmann S."/>
            <person name="Bunk B."/>
            <person name="Jeske O."/>
            <person name="Meyerdierks A."/>
            <person name="Storesund J.E."/>
            <person name="Kallscheuer N."/>
            <person name="Luecker S."/>
            <person name="Lage O.M."/>
            <person name="Pohl T."/>
            <person name="Merkel B.J."/>
            <person name="Hornburger P."/>
            <person name="Mueller R.-W."/>
            <person name="Bruemmer F."/>
            <person name="Labrenz M."/>
            <person name="Spormann A.M."/>
            <person name="Op Den Camp H."/>
            <person name="Overmann J."/>
            <person name="Amann R."/>
            <person name="Jetten M.S.M."/>
            <person name="Mascher T."/>
            <person name="Medema M.H."/>
            <person name="Devos D.P."/>
            <person name="Kaster A.-K."/>
            <person name="Ovreas L."/>
            <person name="Rohde M."/>
            <person name="Galperin M.Y."/>
            <person name="Jogler C."/>
        </authorList>
    </citation>
    <scope>NUCLEOTIDE SEQUENCE [LARGE SCALE GENOMIC DNA]</scope>
    <source>
        <strain evidence="8 9">Pla100</strain>
    </source>
</reference>
<dbReference type="SUPFAM" id="SSF53067">
    <property type="entry name" value="Actin-like ATPase domain"/>
    <property type="match status" value="2"/>
</dbReference>
<dbReference type="PROSITE" id="PS01076">
    <property type="entry name" value="ACETATE_KINASE_2"/>
    <property type="match status" value="1"/>
</dbReference>
<dbReference type="InterPro" id="IPR000890">
    <property type="entry name" value="Aliphatic_acid_kin_short-chain"/>
</dbReference>
<evidence type="ECO:0000256" key="6">
    <source>
        <dbReference type="HAMAP-Rule" id="MF_00020"/>
    </source>
</evidence>
<dbReference type="RefSeq" id="WP_146579809.1">
    <property type="nucleotide sequence ID" value="NZ_SJPM01000010.1"/>
</dbReference>
<dbReference type="PANTHER" id="PTHR21060">
    <property type="entry name" value="ACETATE KINASE"/>
    <property type="match status" value="1"/>
</dbReference>
<dbReference type="PRINTS" id="PR00471">
    <property type="entry name" value="ACETATEKNASE"/>
</dbReference>
<keyword evidence="3 6" id="KW-0547">Nucleotide-binding</keyword>
<dbReference type="InterPro" id="IPR043129">
    <property type="entry name" value="ATPase_NBD"/>
</dbReference>
<feature type="site" description="Transition state stabilizer" evidence="6">
    <location>
        <position position="153"/>
    </location>
</feature>
<feature type="binding site" evidence="6">
    <location>
        <position position="7"/>
    </location>
    <ligand>
        <name>Mg(2+)</name>
        <dbReference type="ChEBI" id="CHEBI:18420"/>
    </ligand>
</feature>
<dbReference type="PIRSF" id="PIRSF000722">
    <property type="entry name" value="Acetate_prop_kin"/>
    <property type="match status" value="1"/>
</dbReference>
<evidence type="ECO:0000256" key="5">
    <source>
        <dbReference type="ARBA" id="ARBA00022840"/>
    </source>
</evidence>
<comment type="pathway">
    <text evidence="6">Metabolic intermediate biosynthesis; acetyl-CoA biosynthesis; acetyl-CoA from acetate: step 1/2.</text>
</comment>
<dbReference type="EC" id="2.7.2.1" evidence="6"/>
<keyword evidence="6" id="KW-0963">Cytoplasm</keyword>
<dbReference type="GO" id="GO:0005524">
    <property type="term" value="F:ATP binding"/>
    <property type="evidence" value="ECO:0007669"/>
    <property type="project" value="UniProtKB-KW"/>
</dbReference>
<keyword evidence="2 6" id="KW-0808">Transferase</keyword>
<comment type="catalytic activity">
    <reaction evidence="6">
        <text>acetate + ATP = acetyl phosphate + ADP</text>
        <dbReference type="Rhea" id="RHEA:11352"/>
        <dbReference type="ChEBI" id="CHEBI:22191"/>
        <dbReference type="ChEBI" id="CHEBI:30089"/>
        <dbReference type="ChEBI" id="CHEBI:30616"/>
        <dbReference type="ChEBI" id="CHEBI:456216"/>
        <dbReference type="EC" id="2.7.2.1"/>
    </reaction>
</comment>
<protein>
    <recommendedName>
        <fullName evidence="6">Acetate kinase</fullName>
        <ecNumber evidence="6">2.7.2.1</ecNumber>
    </recommendedName>
    <alternativeName>
        <fullName evidence="6">Acetokinase</fullName>
    </alternativeName>
</protein>
<dbReference type="OrthoDB" id="9802453at2"/>
<evidence type="ECO:0000256" key="2">
    <source>
        <dbReference type="ARBA" id="ARBA00022679"/>
    </source>
</evidence>
<feature type="binding site" evidence="6">
    <location>
        <position position="368"/>
    </location>
    <ligand>
        <name>Mg(2+)</name>
        <dbReference type="ChEBI" id="CHEBI:18420"/>
    </ligand>
</feature>
<dbReference type="Gene3D" id="3.30.420.40">
    <property type="match status" value="2"/>
</dbReference>
<accession>A0A5C6A0W5</accession>
<gene>
    <name evidence="8" type="primary">ackA_1</name>
    <name evidence="6" type="synonym">ackA</name>
    <name evidence="8" type="ORF">Pla100_43510</name>
</gene>
<comment type="function">
    <text evidence="6">Catalyzes the formation of acetyl phosphate from acetate and ATP. Can also catalyze the reverse reaction.</text>
</comment>
<evidence type="ECO:0000256" key="3">
    <source>
        <dbReference type="ARBA" id="ARBA00022741"/>
    </source>
</evidence>
<feature type="binding site" evidence="6">
    <location>
        <position position="66"/>
    </location>
    <ligand>
        <name>substrate</name>
    </ligand>
</feature>
<dbReference type="PANTHER" id="PTHR21060:SF15">
    <property type="entry name" value="ACETATE KINASE-RELATED"/>
    <property type="match status" value="1"/>
</dbReference>
<evidence type="ECO:0000256" key="1">
    <source>
        <dbReference type="ARBA" id="ARBA00008748"/>
    </source>
</evidence>
<feature type="binding site" evidence="6">
    <location>
        <position position="14"/>
    </location>
    <ligand>
        <name>ATP</name>
        <dbReference type="ChEBI" id="CHEBI:30616"/>
    </ligand>
</feature>
<comment type="subunit">
    <text evidence="6">Homodimer.</text>
</comment>
<keyword evidence="5 6" id="KW-0067">ATP-binding</keyword>
<dbReference type="Proteomes" id="UP000316213">
    <property type="component" value="Unassembled WGS sequence"/>
</dbReference>
<dbReference type="InterPro" id="IPR023865">
    <property type="entry name" value="Aliphatic_acid_kinase_CS"/>
</dbReference>
<dbReference type="NCBIfam" id="TIGR00016">
    <property type="entry name" value="ackA"/>
    <property type="match status" value="1"/>
</dbReference>
<feature type="binding site" evidence="6">
    <location>
        <begin position="264"/>
        <end position="266"/>
    </location>
    <ligand>
        <name>ATP</name>
        <dbReference type="ChEBI" id="CHEBI:30616"/>
    </ligand>
</feature>
<feature type="site" description="Transition state stabilizer" evidence="6">
    <location>
        <position position="223"/>
    </location>
</feature>
<keyword evidence="6" id="KW-0479">Metal-binding</keyword>
<dbReference type="GO" id="GO:0005737">
    <property type="term" value="C:cytoplasm"/>
    <property type="evidence" value="ECO:0007669"/>
    <property type="project" value="UniProtKB-SubCell"/>
</dbReference>
<organism evidence="8 9">
    <name type="scientific">Neorhodopirellula pilleata</name>
    <dbReference type="NCBI Taxonomy" id="2714738"/>
    <lineage>
        <taxon>Bacteria</taxon>
        <taxon>Pseudomonadati</taxon>
        <taxon>Planctomycetota</taxon>
        <taxon>Planctomycetia</taxon>
        <taxon>Pirellulales</taxon>
        <taxon>Pirellulaceae</taxon>
        <taxon>Neorhodopirellula</taxon>
    </lineage>
</organism>
<name>A0A5C6A0W5_9BACT</name>
<keyword evidence="4 6" id="KW-0418">Kinase</keyword>
<sequence length="377" mass="40583">MNVLVFNVGSTTLKFALIDSNGGSRIHSGMYDRIGQDGGDAIDHVSAVNLVLNSLDRNQIDVIAHRVVHGGERFTGPTNVDSSVLESLAKLDHLAPLHNPAARRVVEALVGFGLPQTLVFDTAYYSTLEPEAYRYALPETLYQNHHVRRYGFHGTSHQWITRLAIEHIEEIERSQRVTSDRPPLKLVSLHLGGGCSATASLGGVAVDTSMGMTPLEGLVMASRCGDIDPAIVLHLIRDVGLTVEQVDNLLNKQSGLMGLCGDSDMRTVLSRRADGDPVAELAVKIYVRRIAKTIGGFIAMLGGIDGLIFSAGVGEHSCEIRSLVVGSLECFGARLDTAANDSLDRTNRINDISAATSRVKVLVIATDEELAIARQVS</sequence>
<keyword evidence="6" id="KW-0460">Magnesium</keyword>
<comment type="caution">
    <text evidence="8">The sequence shown here is derived from an EMBL/GenBank/DDBJ whole genome shotgun (WGS) entry which is preliminary data.</text>
</comment>
<evidence type="ECO:0000256" key="4">
    <source>
        <dbReference type="ARBA" id="ARBA00022777"/>
    </source>
</evidence>
<dbReference type="GO" id="GO:0000287">
    <property type="term" value="F:magnesium ion binding"/>
    <property type="evidence" value="ECO:0007669"/>
    <property type="project" value="UniProtKB-UniRule"/>
</dbReference>
<dbReference type="GO" id="GO:0008776">
    <property type="term" value="F:acetate kinase activity"/>
    <property type="evidence" value="ECO:0007669"/>
    <property type="project" value="UniProtKB-UniRule"/>
</dbReference>
<dbReference type="GO" id="GO:0006083">
    <property type="term" value="P:acetate metabolic process"/>
    <property type="evidence" value="ECO:0007669"/>
    <property type="project" value="TreeGrafter"/>
</dbReference>
<comment type="cofactor">
    <cofactor evidence="6">
        <name>Mg(2+)</name>
        <dbReference type="ChEBI" id="CHEBI:18420"/>
    </cofactor>
    <cofactor evidence="6">
        <name>Mn(2+)</name>
        <dbReference type="ChEBI" id="CHEBI:29035"/>
    </cofactor>
    <text evidence="6">Mg(2+). Can also accept Mn(2+).</text>
</comment>
<feature type="binding site" evidence="6">
    <location>
        <begin position="190"/>
        <end position="194"/>
    </location>
    <ligand>
        <name>ATP</name>
        <dbReference type="ChEBI" id="CHEBI:30616"/>
    </ligand>
</feature>
<keyword evidence="9" id="KW-1185">Reference proteome</keyword>
<dbReference type="HAMAP" id="MF_00020">
    <property type="entry name" value="Acetate_kinase"/>
    <property type="match status" value="1"/>
</dbReference>
<dbReference type="EMBL" id="SJPM01000010">
    <property type="protein sequence ID" value="TWT93035.1"/>
    <property type="molecule type" value="Genomic_DNA"/>
</dbReference>
<feature type="active site" description="Proton donor/acceptor" evidence="6">
    <location>
        <position position="121"/>
    </location>
</feature>
<dbReference type="AlphaFoldDB" id="A0A5C6A0W5"/>
<dbReference type="UniPathway" id="UPA00340">
    <property type="reaction ID" value="UER00458"/>
</dbReference>